<dbReference type="EMBL" id="AATS01000004">
    <property type="protein sequence ID" value="EAU54989.1"/>
    <property type="molecule type" value="Genomic_DNA"/>
</dbReference>
<evidence type="ECO:0000256" key="1">
    <source>
        <dbReference type="SAM" id="Phobius"/>
    </source>
</evidence>
<reference evidence="2 3" key="1">
    <citation type="submission" date="2006-09" db="EMBL/GenBank/DDBJ databases">
        <authorList>
            <person name="Emerson D."/>
            <person name="Ferriera S."/>
            <person name="Johnson J."/>
            <person name="Kravitz S."/>
            <person name="Halpern A."/>
            <person name="Remington K."/>
            <person name="Beeson K."/>
            <person name="Tran B."/>
            <person name="Rogers Y.-H."/>
            <person name="Friedman R."/>
            <person name="Venter J.C."/>
        </authorList>
    </citation>
    <scope>NUCLEOTIDE SEQUENCE [LARGE SCALE GENOMIC DNA]</scope>
    <source>
        <strain evidence="2 3">PV-1</strain>
    </source>
</reference>
<dbReference type="InterPro" id="IPR019099">
    <property type="entry name" value="Uncharacterised_PGPGW_TM"/>
</dbReference>
<proteinExistence type="predicted"/>
<sequence>MAAASEPAQMSAMQVMWADLIALMHDWGLWLAIGSVAIFVIGLISTPFIVARIPVDYFTHDRRRCLKENLRHPAIEMIVIVLKNMLGLVLLLAGFIMLFTPGPGLICMLIGLMIMNYPGKYRLERWFIHRPLILHAVNAMREKRNQPPLLPPGT</sequence>
<dbReference type="Pfam" id="PF09656">
    <property type="entry name" value="PGPGW"/>
    <property type="match status" value="1"/>
</dbReference>
<gene>
    <name evidence="2" type="ORF">SPV1_06589</name>
</gene>
<dbReference type="STRING" id="314344.AL013_02180"/>
<protein>
    <recommendedName>
        <fullName evidence="4">Transmembrane protein (PGPGW)</fullName>
    </recommendedName>
</protein>
<feature type="transmembrane region" description="Helical" evidence="1">
    <location>
        <begin position="27"/>
        <end position="53"/>
    </location>
</feature>
<dbReference type="InParanoid" id="Q0F0N9"/>
<dbReference type="Proteomes" id="UP000005297">
    <property type="component" value="Unassembled WGS sequence"/>
</dbReference>
<dbReference type="OrthoDB" id="9800130at2"/>
<keyword evidence="1" id="KW-0812">Transmembrane</keyword>
<comment type="caution">
    <text evidence="2">The sequence shown here is derived from an EMBL/GenBank/DDBJ whole genome shotgun (WGS) entry which is preliminary data.</text>
</comment>
<name>Q0F0N9_9PROT</name>
<dbReference type="HOGENOM" id="CLU_137192_0_0_0"/>
<evidence type="ECO:0000313" key="2">
    <source>
        <dbReference type="EMBL" id="EAU54989.1"/>
    </source>
</evidence>
<evidence type="ECO:0008006" key="4">
    <source>
        <dbReference type="Google" id="ProtNLM"/>
    </source>
</evidence>
<keyword evidence="1" id="KW-1133">Transmembrane helix</keyword>
<dbReference type="eggNOG" id="ENOG5032ZM7">
    <property type="taxonomic scope" value="Bacteria"/>
</dbReference>
<accession>Q0F0N9</accession>
<dbReference type="AlphaFoldDB" id="Q0F0N9"/>
<keyword evidence="3" id="KW-1185">Reference proteome</keyword>
<keyword evidence="1" id="KW-0472">Membrane</keyword>
<organism evidence="2 3">
    <name type="scientific">Mariprofundus ferrooxydans PV-1</name>
    <dbReference type="NCBI Taxonomy" id="314345"/>
    <lineage>
        <taxon>Bacteria</taxon>
        <taxon>Pseudomonadati</taxon>
        <taxon>Pseudomonadota</taxon>
        <taxon>Candidatius Mariprofundia</taxon>
        <taxon>Mariprofundales</taxon>
        <taxon>Mariprofundaceae</taxon>
        <taxon>Mariprofundus</taxon>
    </lineage>
</organism>
<evidence type="ECO:0000313" key="3">
    <source>
        <dbReference type="Proteomes" id="UP000005297"/>
    </source>
</evidence>
<dbReference type="RefSeq" id="WP_009851611.1">
    <property type="nucleotide sequence ID" value="NZ_DS022295.1"/>
</dbReference>